<organism evidence="2 3">
    <name type="scientific">Monodon monoceros</name>
    <name type="common">Narwhal</name>
    <name type="synonym">Ceratodon monodon</name>
    <dbReference type="NCBI Taxonomy" id="40151"/>
    <lineage>
        <taxon>Eukaryota</taxon>
        <taxon>Metazoa</taxon>
        <taxon>Chordata</taxon>
        <taxon>Craniata</taxon>
        <taxon>Vertebrata</taxon>
        <taxon>Euteleostomi</taxon>
        <taxon>Mammalia</taxon>
        <taxon>Eutheria</taxon>
        <taxon>Laurasiatheria</taxon>
        <taxon>Artiodactyla</taxon>
        <taxon>Whippomorpha</taxon>
        <taxon>Cetacea</taxon>
        <taxon>Odontoceti</taxon>
        <taxon>Monodontidae</taxon>
        <taxon>Monodon</taxon>
    </lineage>
</organism>
<dbReference type="GO" id="GO:0005929">
    <property type="term" value="C:cilium"/>
    <property type="evidence" value="ECO:0007669"/>
    <property type="project" value="TreeGrafter"/>
</dbReference>
<protein>
    <recommendedName>
        <fullName evidence="4">Nephrocystin-1</fullName>
    </recommendedName>
</protein>
<dbReference type="Proteomes" id="UP000308365">
    <property type="component" value="Unassembled WGS sequence"/>
</dbReference>
<dbReference type="GO" id="GO:0005737">
    <property type="term" value="C:cytoplasm"/>
    <property type="evidence" value="ECO:0007669"/>
    <property type="project" value="TreeGrafter"/>
</dbReference>
<dbReference type="AlphaFoldDB" id="A0A4U1F4B0"/>
<dbReference type="InterPro" id="IPR039687">
    <property type="entry name" value="NPHP1"/>
</dbReference>
<dbReference type="PANTHER" id="PTHR15176">
    <property type="entry name" value="NEPHROCYSTIN"/>
    <property type="match status" value="1"/>
</dbReference>
<evidence type="ECO:0000313" key="3">
    <source>
        <dbReference type="Proteomes" id="UP000308365"/>
    </source>
</evidence>
<dbReference type="PANTHER" id="PTHR15176:SF1">
    <property type="entry name" value="NEPHROCYSTIN-1"/>
    <property type="match status" value="1"/>
</dbReference>
<evidence type="ECO:0000313" key="2">
    <source>
        <dbReference type="EMBL" id="TKC44199.1"/>
    </source>
</evidence>
<feature type="region of interest" description="Disordered" evidence="1">
    <location>
        <begin position="98"/>
        <end position="117"/>
    </location>
</feature>
<comment type="caution">
    <text evidence="2">The sequence shown here is derived from an EMBL/GenBank/DDBJ whole genome shotgun (WGS) entry which is preliminary data.</text>
</comment>
<reference evidence="3" key="1">
    <citation type="journal article" date="2019" name="IScience">
        <title>Narwhal Genome Reveals Long-Term Low Genetic Diversity despite Current Large Abundance Size.</title>
        <authorList>
            <person name="Westbury M.V."/>
            <person name="Petersen B."/>
            <person name="Garde E."/>
            <person name="Heide-Jorgensen M.P."/>
            <person name="Lorenzen E.D."/>
        </authorList>
    </citation>
    <scope>NUCLEOTIDE SEQUENCE [LARGE SCALE GENOMIC DNA]</scope>
</reference>
<accession>A0A4U1F4B0</accession>
<dbReference type="GO" id="GO:0090251">
    <property type="term" value="P:protein localization involved in establishment of planar polarity"/>
    <property type="evidence" value="ECO:0007669"/>
    <property type="project" value="TreeGrafter"/>
</dbReference>
<sequence length="323" mass="36383">MLTVWDLEVIMFQRAFYNMISNGKISFQVLSNIHTVRATWQPKKPKTWTFSPQSTGERGELSCGWVFLKLFDASGIPIPAKTYELFLNGGTPYEKGVEVDPSVSRRAHDSEKAASASSKTEIFEQKIKKHAKVGTCCYLSGELGPIHLLPETLIGSMCSVHLLIFYRQILGDVLLKDRMSMHSADLISNPVLATFPKLLEQPDLMDALRSSWAEKESTLKRSEKSLVLPVFSQRDKELQKAVFLLVYHDCALPLLHSALLPPFRWAEEETEAARWKVIADFLKQSQENEGALQALLSPAGLHEPFDISEQTYDFLGEIRKIAA</sequence>
<gene>
    <name evidence="2" type="ORF">EI555_018798</name>
</gene>
<name>A0A4U1F4B0_MONMO</name>
<evidence type="ECO:0000256" key="1">
    <source>
        <dbReference type="SAM" id="MobiDB-lite"/>
    </source>
</evidence>
<evidence type="ECO:0008006" key="4">
    <source>
        <dbReference type="Google" id="ProtNLM"/>
    </source>
</evidence>
<proteinExistence type="predicted"/>
<dbReference type="EMBL" id="RWIC01000410">
    <property type="protein sequence ID" value="TKC44199.1"/>
    <property type="molecule type" value="Genomic_DNA"/>
</dbReference>